<dbReference type="Gene3D" id="3.40.50.300">
    <property type="entry name" value="P-loop containing nucleotide triphosphate hydrolases"/>
    <property type="match status" value="2"/>
</dbReference>
<dbReference type="GO" id="GO:0004386">
    <property type="term" value="F:helicase activity"/>
    <property type="evidence" value="ECO:0007669"/>
    <property type="project" value="UniProtKB-KW"/>
</dbReference>
<dbReference type="InterPro" id="IPR006555">
    <property type="entry name" value="ATP-dep_Helicase_C"/>
</dbReference>
<proteinExistence type="inferred from homology"/>
<feature type="domain" description="Helicase ATP-binding" evidence="9">
    <location>
        <begin position="269"/>
        <end position="512"/>
    </location>
</feature>
<dbReference type="InterPro" id="IPR036397">
    <property type="entry name" value="RNaseH_sf"/>
</dbReference>
<dbReference type="InterPro" id="IPR027417">
    <property type="entry name" value="P-loop_NTPase"/>
</dbReference>
<evidence type="ECO:0000256" key="4">
    <source>
        <dbReference type="ARBA" id="ARBA00022839"/>
    </source>
</evidence>
<dbReference type="SUPFAM" id="SSF52540">
    <property type="entry name" value="P-loop containing nucleoside triphosphate hydrolases"/>
    <property type="match status" value="1"/>
</dbReference>
<dbReference type="SMART" id="SM00479">
    <property type="entry name" value="EXOIII"/>
    <property type="match status" value="1"/>
</dbReference>
<dbReference type="InterPro" id="IPR006310">
    <property type="entry name" value="DinG"/>
</dbReference>
<dbReference type="HAMAP" id="MF_02206">
    <property type="entry name" value="DinG_exonucl"/>
    <property type="match status" value="1"/>
</dbReference>
<comment type="function">
    <text evidence="6 7">3'-5' exonuclease.</text>
</comment>
<dbReference type="SUPFAM" id="SSF53098">
    <property type="entry name" value="Ribonuclease H-like"/>
    <property type="match status" value="1"/>
</dbReference>
<gene>
    <name evidence="6 7" type="primary">dinG</name>
    <name evidence="11" type="ORF">ACFQHW_05350</name>
</gene>
<dbReference type="InterPro" id="IPR013520">
    <property type="entry name" value="Ribonucl_H"/>
</dbReference>
<keyword evidence="8" id="KW-0175">Coiled coil</keyword>
<organism evidence="11 12">
    <name type="scientific">Lapidilactobacillus achengensis</name>
    <dbReference type="NCBI Taxonomy" id="2486000"/>
    <lineage>
        <taxon>Bacteria</taxon>
        <taxon>Bacillati</taxon>
        <taxon>Bacillota</taxon>
        <taxon>Bacilli</taxon>
        <taxon>Lactobacillales</taxon>
        <taxon>Lactobacillaceae</taxon>
        <taxon>Lapidilactobacillus</taxon>
    </lineage>
</organism>
<dbReference type="Proteomes" id="UP001596310">
    <property type="component" value="Unassembled WGS sequence"/>
</dbReference>
<dbReference type="SMART" id="SM00491">
    <property type="entry name" value="HELICc2"/>
    <property type="match status" value="1"/>
</dbReference>
<dbReference type="PANTHER" id="PTHR30231">
    <property type="entry name" value="DNA POLYMERASE III SUBUNIT EPSILON"/>
    <property type="match status" value="1"/>
</dbReference>
<evidence type="ECO:0000259" key="10">
    <source>
        <dbReference type="PROSITE" id="PS51193"/>
    </source>
</evidence>
<dbReference type="PROSITE" id="PS51192">
    <property type="entry name" value="HELICASE_ATP_BIND_1"/>
    <property type="match status" value="1"/>
</dbReference>
<dbReference type="InterPro" id="IPR006054">
    <property type="entry name" value="DnaQ"/>
</dbReference>
<keyword evidence="12" id="KW-1185">Reference proteome</keyword>
<evidence type="ECO:0000256" key="5">
    <source>
        <dbReference type="ARBA" id="ARBA00022840"/>
    </source>
</evidence>
<dbReference type="PROSITE" id="PS51193">
    <property type="entry name" value="HELICASE_ATP_BIND_2"/>
    <property type="match status" value="1"/>
</dbReference>
<feature type="domain" description="Helicase ATP-binding" evidence="10">
    <location>
        <begin position="245"/>
        <end position="511"/>
    </location>
</feature>
<dbReference type="EC" id="3.1.-.-" evidence="6 7"/>
<evidence type="ECO:0000256" key="8">
    <source>
        <dbReference type="SAM" id="Coils"/>
    </source>
</evidence>
<dbReference type="PANTHER" id="PTHR30231:SF41">
    <property type="entry name" value="DNA POLYMERASE III SUBUNIT EPSILON"/>
    <property type="match status" value="1"/>
</dbReference>
<keyword evidence="3 6" id="KW-0378">Hydrolase</keyword>
<evidence type="ECO:0000256" key="6">
    <source>
        <dbReference type="HAMAP-Rule" id="MF_02206"/>
    </source>
</evidence>
<keyword evidence="1 6" id="KW-0540">Nuclease</keyword>
<dbReference type="Pfam" id="PF00270">
    <property type="entry name" value="DEAD"/>
    <property type="match status" value="1"/>
</dbReference>
<evidence type="ECO:0000256" key="2">
    <source>
        <dbReference type="ARBA" id="ARBA00022741"/>
    </source>
</evidence>
<reference evidence="12" key="1">
    <citation type="journal article" date="2019" name="Int. J. Syst. Evol. Microbiol.">
        <title>The Global Catalogue of Microorganisms (GCM) 10K type strain sequencing project: providing services to taxonomists for standard genome sequencing and annotation.</title>
        <authorList>
            <consortium name="The Broad Institute Genomics Platform"/>
            <consortium name="The Broad Institute Genome Sequencing Center for Infectious Disease"/>
            <person name="Wu L."/>
            <person name="Ma J."/>
        </authorList>
    </citation>
    <scope>NUCLEOTIDE SEQUENCE [LARGE SCALE GENOMIC DNA]</scope>
    <source>
        <strain evidence="12">CCM 8897</strain>
    </source>
</reference>
<dbReference type="Pfam" id="PF00929">
    <property type="entry name" value="RNase_T"/>
    <property type="match status" value="1"/>
</dbReference>
<evidence type="ECO:0000313" key="12">
    <source>
        <dbReference type="Proteomes" id="UP001596310"/>
    </source>
</evidence>
<dbReference type="InterPro" id="IPR014013">
    <property type="entry name" value="Helic_SF1/SF2_ATP-bd_DinG/Rad3"/>
</dbReference>
<feature type="short sequence motif" description="DEAH box" evidence="6">
    <location>
        <begin position="458"/>
        <end position="461"/>
    </location>
</feature>
<evidence type="ECO:0000313" key="11">
    <source>
        <dbReference type="EMBL" id="MFC6314995.1"/>
    </source>
</evidence>
<evidence type="ECO:0000256" key="1">
    <source>
        <dbReference type="ARBA" id="ARBA00022722"/>
    </source>
</evidence>
<feature type="coiled-coil region" evidence="8">
    <location>
        <begin position="597"/>
        <end position="624"/>
    </location>
</feature>
<protein>
    <recommendedName>
        <fullName evidence="6 7">3'-5' exonuclease DinG</fullName>
        <ecNumber evidence="6 7">3.1.-.-</ecNumber>
    </recommendedName>
</protein>
<dbReference type="InterPro" id="IPR012337">
    <property type="entry name" value="RNaseH-like_sf"/>
</dbReference>
<keyword evidence="4 6" id="KW-0269">Exonuclease</keyword>
<dbReference type="RefSeq" id="WP_164511036.1">
    <property type="nucleotide sequence ID" value="NZ_JBHSSM010000015.1"/>
</dbReference>
<dbReference type="NCBIfam" id="TIGR01407">
    <property type="entry name" value="dinG_rel"/>
    <property type="match status" value="1"/>
</dbReference>
<dbReference type="Gene3D" id="3.30.420.10">
    <property type="entry name" value="Ribonuclease H-like superfamily/Ribonuclease H"/>
    <property type="match status" value="1"/>
</dbReference>
<name>A0ABW1UQ69_9LACO</name>
<accession>A0ABW1UQ69</accession>
<dbReference type="InterPro" id="IPR014001">
    <property type="entry name" value="Helicase_ATP-bd"/>
</dbReference>
<comment type="caution">
    <text evidence="11">The sequence shown here is derived from an EMBL/GenBank/DDBJ whole genome shotgun (WGS) entry which is preliminary data.</text>
</comment>
<dbReference type="CDD" id="cd06127">
    <property type="entry name" value="DEDDh"/>
    <property type="match status" value="1"/>
</dbReference>
<comment type="similarity">
    <text evidence="6 7">Belongs to the helicase family. DinG subfamily. Type 2 sub-subfamily.</text>
</comment>
<dbReference type="InterPro" id="IPR011545">
    <property type="entry name" value="DEAD/DEAH_box_helicase_dom"/>
</dbReference>
<keyword evidence="11" id="KW-0347">Helicase</keyword>
<evidence type="ECO:0000259" key="9">
    <source>
        <dbReference type="PROSITE" id="PS51192"/>
    </source>
</evidence>
<evidence type="ECO:0000256" key="7">
    <source>
        <dbReference type="RuleBase" id="RU364106"/>
    </source>
</evidence>
<keyword evidence="2 6" id="KW-0547">Nucleotide-binding</keyword>
<evidence type="ECO:0000256" key="3">
    <source>
        <dbReference type="ARBA" id="ARBA00022801"/>
    </source>
</evidence>
<dbReference type="EMBL" id="JBHSSM010000015">
    <property type="protein sequence ID" value="MFC6314995.1"/>
    <property type="molecule type" value="Genomic_DNA"/>
</dbReference>
<dbReference type="NCBIfam" id="TIGR00573">
    <property type="entry name" value="dnaq"/>
    <property type="match status" value="1"/>
</dbReference>
<feature type="binding site" evidence="6">
    <location>
        <begin position="282"/>
        <end position="289"/>
    </location>
    <ligand>
        <name>ATP</name>
        <dbReference type="ChEBI" id="CHEBI:30616"/>
    </ligand>
</feature>
<sequence>MNTRDYAVVDLETTGTQRGAGNRIIQFGCAIIHDRQLTEHISLDLNPQREVPLEVLQLTKLDPKKLEQAPTFKEVAATLQQLLANKIFVAHNVNFDLPFLNEAFQDVGLPPLHVTAIDTVELAQIMLPQAASYRLQDLSQYLNITHKHPHQADSDAIATAKILLLLLKRIDQVPGPVLQQLGRLGRYLSRETGQVFQRAASRRHQQPLPDHLVQVGELVLRRPLPAATSQPLGPVAQYPETFTAKMQLWGKLLRPRQSQFKMMDFIQQHRHEPAGRPLVIEAPTGIGKSLGYLLPLSYQLTAAPTPLRLVITTPTTVLQNQLYRQAVPLLNDLRQTHFSAAILKSASHYVDLDRFTRYLRQGPQNRGSVINEMRLLIWLMQTKTGDLDELQMTNYETAFFQSINHLPQLTASSPYAAVDFWRRIVTQAAQADITITNNAYLAQHLAEFTADQQILVVDEAQHFADDLTNSSHHYFSVMRLVSWARQALELLHTLIDNNDVEPTLEQSYLHLTETRSLLNLFQQELLTLNDSVLLLAHASFITKPVYLDLTANPDERQRLIGTLRQTCRALDHYLEASFALEQNFSASQLQSSTRQKVTDWQRLNTKLERGLDQLENAQTRLQEQAFSEFGFYLDLDDDGINYRFNWLARSHEVMRQALDQQFPRQIYTGASLAIGTDFSYFLKQLHYQRQQVDLLQLPSPFDYGQKAELVTPATTYSPSENGADYDHWLVAVILPILRKTQAQTLILFNSLASVKNVYYPLQRVLGGEREIMAQGITGSNDKIAKRFRFTNNGILLGSQSFWEGIDFPGQQLSLLIITRIPFESPKNPMTNYRQQQLASHGSGSPFWDDGLPRAVLKLKQGFGRLIRSEDDRGLVVVLDERLDESSYAGIVQQAFPAGLPRVKLANSLLPDHIHDFLKA</sequence>
<keyword evidence="5 6" id="KW-0067">ATP-binding</keyword>
<dbReference type="SMART" id="SM00487">
    <property type="entry name" value="DEXDc"/>
    <property type="match status" value="1"/>
</dbReference>
<dbReference type="Pfam" id="PF13307">
    <property type="entry name" value="Helicase_C_2"/>
    <property type="match status" value="1"/>
</dbReference>